<evidence type="ECO:0000256" key="3">
    <source>
        <dbReference type="ARBA" id="ARBA00022737"/>
    </source>
</evidence>
<dbReference type="NCBIfam" id="TIGR01031">
    <property type="entry name" value="rpmF_bact"/>
    <property type="match status" value="1"/>
</dbReference>
<comment type="caution">
    <text evidence="7">The sequence shown here is derived from an EMBL/GenBank/DDBJ whole genome shotgun (WGS) entry which is preliminary data.</text>
</comment>
<proteinExistence type="inferred from homology"/>
<dbReference type="InterPro" id="IPR036322">
    <property type="entry name" value="WD40_repeat_dom_sf"/>
</dbReference>
<gene>
    <name evidence="7" type="ORF">EMCG_05705</name>
</gene>
<dbReference type="InterPro" id="IPR002677">
    <property type="entry name" value="Ribosomal_bL32"/>
</dbReference>
<dbReference type="InterPro" id="IPR001680">
    <property type="entry name" value="WD40_rpt"/>
</dbReference>
<evidence type="ECO:0000313" key="8">
    <source>
        <dbReference type="Proteomes" id="UP000034164"/>
    </source>
</evidence>
<evidence type="ECO:0000256" key="4">
    <source>
        <dbReference type="ARBA" id="ARBA00022980"/>
    </source>
</evidence>
<reference evidence="8" key="1">
    <citation type="journal article" date="2015" name="PLoS Genet.">
        <title>The dynamic genome and transcriptome of the human fungal pathogen Blastomyces and close relative Emmonsia.</title>
        <authorList>
            <person name="Munoz J.F."/>
            <person name="Gauthier G.M."/>
            <person name="Desjardins C.A."/>
            <person name="Gallo J.E."/>
            <person name="Holder J."/>
            <person name="Sullivan T.D."/>
            <person name="Marty A.J."/>
            <person name="Carmen J.C."/>
            <person name="Chen Z."/>
            <person name="Ding L."/>
            <person name="Gujja S."/>
            <person name="Magrini V."/>
            <person name="Misas E."/>
            <person name="Mitreva M."/>
            <person name="Priest M."/>
            <person name="Saif S."/>
            <person name="Whiston E.A."/>
            <person name="Young S."/>
            <person name="Zeng Q."/>
            <person name="Goldman W.E."/>
            <person name="Mardis E.R."/>
            <person name="Taylor J.W."/>
            <person name="McEwen J.G."/>
            <person name="Clay O.K."/>
            <person name="Klein B.S."/>
            <person name="Cuomo C.A."/>
        </authorList>
    </citation>
    <scope>NUCLEOTIDE SEQUENCE [LARGE SCALE GENOMIC DNA]</scope>
    <source>
        <strain evidence="8">UAMH 3008</strain>
    </source>
</reference>
<dbReference type="Proteomes" id="UP000034164">
    <property type="component" value="Unassembled WGS sequence"/>
</dbReference>
<accession>A0A0G2IEB8</accession>
<sequence length="428" mass="45403">MSLPTALSSASMLSRIFPRLSLQSPHTSQLLRYTPNSLFTAAAAAPAAIALGIPAILSDIWDSILRAVPKKKTSHMKKRHRQMAGKALKDHLDLNTCSSCGQTKRAHLLCPTCVSAHPVEIFSIALTPSQLISCSGASSLKVHSTTEPDFSLVQSIDGAHKIGCHHLAASRDGTRLVSVGFGGEVKLWSSVVGGVWVVNEGGFDVSGVSGGKGESKQKVSEIWAVALSADGEYLAGTTLDGHIQVWHVVGQDNKVSQIRDLETKGSFGMCIDLSADGRLTASGHANGNVYIFLNETGRMIHSLSGLVSPVRAVSFSPAGRLLAAAGDSRVIQLYETSSGEQVATLIGHTSWITSLDWSHTGEYLLSSALDGKVKVWSIERRACVATHSESDVAIWSARWLPKVGGTTEKFVTASAKGSITFYREATGG</sequence>
<name>A0A0G2IEB8_9EURO</name>
<dbReference type="AlphaFoldDB" id="A0A0G2IEB8"/>
<dbReference type="InterPro" id="IPR051510">
    <property type="entry name" value="SKI8"/>
</dbReference>
<dbReference type="InterPro" id="IPR015943">
    <property type="entry name" value="WD40/YVTN_repeat-like_dom_sf"/>
</dbReference>
<organism evidence="7 8">
    <name type="scientific">[Emmonsia] crescens</name>
    <dbReference type="NCBI Taxonomy" id="73230"/>
    <lineage>
        <taxon>Eukaryota</taxon>
        <taxon>Fungi</taxon>
        <taxon>Dikarya</taxon>
        <taxon>Ascomycota</taxon>
        <taxon>Pezizomycotina</taxon>
        <taxon>Eurotiomycetes</taxon>
        <taxon>Eurotiomycetidae</taxon>
        <taxon>Onygenales</taxon>
        <taxon>Ajellomycetaceae</taxon>
        <taxon>Emergomyces</taxon>
    </lineage>
</organism>
<comment type="similarity">
    <text evidence="1">Belongs to the bacterial ribosomal protein bL32 family.</text>
</comment>
<keyword evidence="3" id="KW-0677">Repeat</keyword>
<dbReference type="VEuPathDB" id="FungiDB:EMCG_05705"/>
<evidence type="ECO:0000256" key="1">
    <source>
        <dbReference type="ARBA" id="ARBA00008560"/>
    </source>
</evidence>
<evidence type="ECO:0000256" key="2">
    <source>
        <dbReference type="ARBA" id="ARBA00022574"/>
    </source>
</evidence>
<dbReference type="PROSITE" id="PS50294">
    <property type="entry name" value="WD_REPEATS_REGION"/>
    <property type="match status" value="1"/>
</dbReference>
<evidence type="ECO:0000313" key="7">
    <source>
        <dbReference type="EMBL" id="KKZ68670.1"/>
    </source>
</evidence>
<dbReference type="GO" id="GO:0006412">
    <property type="term" value="P:translation"/>
    <property type="evidence" value="ECO:0007669"/>
    <property type="project" value="InterPro"/>
</dbReference>
<dbReference type="GO" id="GO:0003735">
    <property type="term" value="F:structural constituent of ribosome"/>
    <property type="evidence" value="ECO:0007669"/>
    <property type="project" value="InterPro"/>
</dbReference>
<keyword evidence="5" id="KW-0687">Ribonucleoprotein</keyword>
<dbReference type="EMBL" id="LCZI01000070">
    <property type="protein sequence ID" value="KKZ68670.1"/>
    <property type="molecule type" value="Genomic_DNA"/>
</dbReference>
<evidence type="ECO:0000256" key="5">
    <source>
        <dbReference type="ARBA" id="ARBA00023274"/>
    </source>
</evidence>
<feature type="repeat" description="WD" evidence="6">
    <location>
        <begin position="303"/>
        <end position="344"/>
    </location>
</feature>
<dbReference type="PANTHER" id="PTHR44090:SF1">
    <property type="entry name" value="SUPERKILLER COMPLEX PROTEIN 8"/>
    <property type="match status" value="1"/>
</dbReference>
<dbReference type="Gene3D" id="2.130.10.10">
    <property type="entry name" value="YVTN repeat-like/Quinoprotein amine dehydrogenase"/>
    <property type="match status" value="1"/>
</dbReference>
<dbReference type="GO" id="GO:0015934">
    <property type="term" value="C:large ribosomal subunit"/>
    <property type="evidence" value="ECO:0007669"/>
    <property type="project" value="InterPro"/>
</dbReference>
<keyword evidence="2 6" id="KW-0853">WD repeat</keyword>
<evidence type="ECO:0000256" key="6">
    <source>
        <dbReference type="PROSITE-ProRule" id="PRU00221"/>
    </source>
</evidence>
<protein>
    <submittedName>
        <fullName evidence="7">Uncharacterized protein</fullName>
    </submittedName>
</protein>
<dbReference type="CDD" id="cd00200">
    <property type="entry name" value="WD40"/>
    <property type="match status" value="1"/>
</dbReference>
<dbReference type="Pfam" id="PF00400">
    <property type="entry name" value="WD40"/>
    <property type="match status" value="3"/>
</dbReference>
<keyword evidence="4" id="KW-0689">Ribosomal protein</keyword>
<dbReference type="SUPFAM" id="SSF57829">
    <property type="entry name" value="Zn-binding ribosomal proteins"/>
    <property type="match status" value="1"/>
</dbReference>
<dbReference type="SUPFAM" id="SSF50978">
    <property type="entry name" value="WD40 repeat-like"/>
    <property type="match status" value="1"/>
</dbReference>
<dbReference type="InterPro" id="IPR011332">
    <property type="entry name" value="Ribosomal_zn-bd"/>
</dbReference>
<dbReference type="PANTHER" id="PTHR44090">
    <property type="entry name" value="WD REPEAT-CONTAINING PROTEIN 61"/>
    <property type="match status" value="1"/>
</dbReference>
<dbReference type="OrthoDB" id="10251741at2759"/>
<dbReference type="PROSITE" id="PS50082">
    <property type="entry name" value="WD_REPEATS_2"/>
    <property type="match status" value="2"/>
</dbReference>
<feature type="repeat" description="WD" evidence="6">
    <location>
        <begin position="345"/>
        <end position="386"/>
    </location>
</feature>
<dbReference type="Pfam" id="PF01783">
    <property type="entry name" value="Ribosomal_L32p"/>
    <property type="match status" value="1"/>
</dbReference>
<dbReference type="SMART" id="SM00320">
    <property type="entry name" value="WD40"/>
    <property type="match status" value="7"/>
</dbReference>
<dbReference type="GO" id="GO:0005634">
    <property type="term" value="C:nucleus"/>
    <property type="evidence" value="ECO:0007669"/>
    <property type="project" value="TreeGrafter"/>
</dbReference>